<name>A0A3Q2H1M6_HORSE</name>
<dbReference type="CDD" id="cd17382">
    <property type="entry name" value="MFS_SLC17A6_7_8_VGluT"/>
    <property type="match status" value="1"/>
</dbReference>
<feature type="transmembrane region" description="Helical" evidence="7">
    <location>
        <begin position="400"/>
        <end position="418"/>
    </location>
</feature>
<comment type="subcellular location">
    <subcellularLocation>
        <location evidence="1">Membrane</location>
        <topology evidence="1">Multi-pass membrane protein</topology>
    </subcellularLocation>
</comment>
<reference evidence="9" key="2">
    <citation type="submission" date="2025-08" db="UniProtKB">
        <authorList>
            <consortium name="Ensembl"/>
        </authorList>
    </citation>
    <scope>IDENTIFICATION</scope>
    <source>
        <strain evidence="9">Thoroughbred</strain>
    </source>
</reference>
<dbReference type="SUPFAM" id="SSF103473">
    <property type="entry name" value="MFS general substrate transporter"/>
    <property type="match status" value="1"/>
</dbReference>
<dbReference type="Gene3D" id="1.20.1250.20">
    <property type="entry name" value="MFS general substrate transporter like domains"/>
    <property type="match status" value="2"/>
</dbReference>
<evidence type="ECO:0000256" key="4">
    <source>
        <dbReference type="ARBA" id="ARBA00022847"/>
    </source>
</evidence>
<evidence type="ECO:0000256" key="5">
    <source>
        <dbReference type="ARBA" id="ARBA00022989"/>
    </source>
</evidence>
<gene>
    <name evidence="9 11" type="primary">SLC17A8</name>
</gene>
<evidence type="ECO:0000256" key="2">
    <source>
        <dbReference type="ARBA" id="ARBA00022448"/>
    </source>
</evidence>
<dbReference type="InterPro" id="IPR020846">
    <property type="entry name" value="MFS_dom"/>
</dbReference>
<dbReference type="AlphaFoldDB" id="A0A3Q2H1M6"/>
<evidence type="ECO:0000256" key="1">
    <source>
        <dbReference type="ARBA" id="ARBA00004141"/>
    </source>
</evidence>
<dbReference type="Ensembl" id="ENSECAT00000043960.3">
    <property type="protein sequence ID" value="ENSECAP00000026962.2"/>
    <property type="gene ID" value="ENSECAG00000013826.4"/>
</dbReference>
<feature type="transmembrane region" description="Helical" evidence="7">
    <location>
        <begin position="228"/>
        <end position="247"/>
    </location>
</feature>
<dbReference type="FunFam" id="1.20.1250.20:FF:000005">
    <property type="entry name" value="vesicular glutamate transporter 2 isoform X1"/>
    <property type="match status" value="1"/>
</dbReference>
<protein>
    <submittedName>
        <fullName evidence="9">Solute carrier family 17 member 8</fullName>
    </submittedName>
</protein>
<keyword evidence="3 7" id="KW-0812">Transmembrane</keyword>
<dbReference type="InterPro" id="IPR011701">
    <property type="entry name" value="MFS"/>
</dbReference>
<keyword evidence="4" id="KW-0769">Symport</keyword>
<reference evidence="9 10" key="1">
    <citation type="journal article" date="2009" name="Science">
        <title>Genome sequence, comparative analysis, and population genetics of the domestic horse.</title>
        <authorList>
            <consortium name="Broad Institute Genome Sequencing Platform"/>
            <consortium name="Broad Institute Whole Genome Assembly Team"/>
            <person name="Wade C.M."/>
            <person name="Giulotto E."/>
            <person name="Sigurdsson S."/>
            <person name="Zoli M."/>
            <person name="Gnerre S."/>
            <person name="Imsland F."/>
            <person name="Lear T.L."/>
            <person name="Adelson D.L."/>
            <person name="Bailey E."/>
            <person name="Bellone R.R."/>
            <person name="Bloecker H."/>
            <person name="Distl O."/>
            <person name="Edgar R.C."/>
            <person name="Garber M."/>
            <person name="Leeb T."/>
            <person name="Mauceli E."/>
            <person name="MacLeod J.N."/>
            <person name="Penedo M.C.T."/>
            <person name="Raison J.M."/>
            <person name="Sharpe T."/>
            <person name="Vogel J."/>
            <person name="Andersson L."/>
            <person name="Antczak D.F."/>
            <person name="Biagi T."/>
            <person name="Binns M.M."/>
            <person name="Chowdhary B.P."/>
            <person name="Coleman S.J."/>
            <person name="Della Valle G."/>
            <person name="Fryc S."/>
            <person name="Guerin G."/>
            <person name="Hasegawa T."/>
            <person name="Hill E.W."/>
            <person name="Jurka J."/>
            <person name="Kiialainen A."/>
            <person name="Lindgren G."/>
            <person name="Liu J."/>
            <person name="Magnani E."/>
            <person name="Mickelson J.R."/>
            <person name="Murray J."/>
            <person name="Nergadze S.G."/>
            <person name="Onofrio R."/>
            <person name="Pedroni S."/>
            <person name="Piras M.F."/>
            <person name="Raudsepp T."/>
            <person name="Rocchi M."/>
            <person name="Roeed K.H."/>
            <person name="Ryder O.A."/>
            <person name="Searle S."/>
            <person name="Skow L."/>
            <person name="Swinburne J.E."/>
            <person name="Syvaenen A.C."/>
            <person name="Tozaki T."/>
            <person name="Valberg S.J."/>
            <person name="Vaudin M."/>
            <person name="White J.R."/>
            <person name="Zody M.C."/>
            <person name="Lander E.S."/>
            <person name="Lindblad-Toh K."/>
        </authorList>
    </citation>
    <scope>NUCLEOTIDE SEQUENCE [LARGE SCALE GENOMIC DNA]</scope>
    <source>
        <strain evidence="9 10">Thoroughbred</strain>
    </source>
</reference>
<feature type="transmembrane region" description="Helical" evidence="7">
    <location>
        <begin position="354"/>
        <end position="379"/>
    </location>
</feature>
<keyword evidence="10" id="KW-1185">Reference proteome</keyword>
<keyword evidence="5 7" id="KW-1133">Transmembrane helix</keyword>
<evidence type="ECO:0000313" key="9">
    <source>
        <dbReference type="Ensembl" id="ENSECAP00000026962.2"/>
    </source>
</evidence>
<evidence type="ECO:0000256" key="7">
    <source>
        <dbReference type="SAM" id="Phobius"/>
    </source>
</evidence>
<sequence>MARRWPPFKMPFKAFDTFKEKFLKPGKEGVKNAVGDSLGILRRKIDGTNEEADNIELNEEGRSVQRSRQSPPLCDCHCCGVPKRYIIAIMSGLGFCISFGIRCNLGVAIVEMVNNSTVYVDGKPEIQTAQFNWDPETVGLIHGSFFWGYIVTQIPGGFISNKFAANRVFGAAIFLTSTLNMFIPSAARVHYGCVMCVRILQGLVEGVTYPACHGMWSKWAPPLERSRLATTSFCGSYAGAVIAMPLAGVLVQYIGWASVFYIYGMFGIIWYVFWLLQAYECPGAHPTISHEERTYIETSIGEGANFVSLSKFNTPWKRFFTSLPVYAIIVANFCRSWTFYLLLISQPAYFEEVFGFAISKVGLLSAVPHMVMTIVVPIGGQLADYLRSRKILTTTAVRKIMNCGGFGMEATLLLVVGFSHTKGVAISFLVLAVGFSGFAISAQGPPVRIPGADMAQLIKPYCAALSFMEDLKERDMPSRRGSSRSIFVVGEEIAEFSCLLRALAYIFPLSLVSQHLYKLSSNITPILEMREQSPKNYLSGGNKM</sequence>
<dbReference type="PANTHER" id="PTHR11662:SF207">
    <property type="entry name" value="VESICULAR GLUTAMATE TRANSPORTER 3"/>
    <property type="match status" value="1"/>
</dbReference>
<proteinExistence type="predicted"/>
<dbReference type="PANTHER" id="PTHR11662">
    <property type="entry name" value="SOLUTE CARRIER FAMILY 17"/>
    <property type="match status" value="1"/>
</dbReference>
<evidence type="ECO:0000256" key="3">
    <source>
        <dbReference type="ARBA" id="ARBA00022692"/>
    </source>
</evidence>
<keyword evidence="6 7" id="KW-0472">Membrane</keyword>
<feature type="transmembrane region" description="Helical" evidence="7">
    <location>
        <begin position="253"/>
        <end position="276"/>
    </location>
</feature>
<organism evidence="9 10">
    <name type="scientific">Equus caballus</name>
    <name type="common">Horse</name>
    <dbReference type="NCBI Taxonomy" id="9796"/>
    <lineage>
        <taxon>Eukaryota</taxon>
        <taxon>Metazoa</taxon>
        <taxon>Chordata</taxon>
        <taxon>Craniata</taxon>
        <taxon>Vertebrata</taxon>
        <taxon>Euteleostomi</taxon>
        <taxon>Mammalia</taxon>
        <taxon>Eutheria</taxon>
        <taxon>Laurasiatheria</taxon>
        <taxon>Perissodactyla</taxon>
        <taxon>Equidae</taxon>
        <taxon>Equus</taxon>
    </lineage>
</organism>
<evidence type="ECO:0000259" key="8">
    <source>
        <dbReference type="PROSITE" id="PS50850"/>
    </source>
</evidence>
<keyword evidence="2" id="KW-0813">Transport</keyword>
<dbReference type="PROSITE" id="PS50850">
    <property type="entry name" value="MFS"/>
    <property type="match status" value="1"/>
</dbReference>
<dbReference type="Pfam" id="PF07690">
    <property type="entry name" value="MFS_1"/>
    <property type="match status" value="1"/>
</dbReference>
<dbReference type="GO" id="GO:0016020">
    <property type="term" value="C:membrane"/>
    <property type="evidence" value="ECO:0007669"/>
    <property type="project" value="UniProtKB-SubCell"/>
</dbReference>
<feature type="transmembrane region" description="Helical" evidence="7">
    <location>
        <begin position="424"/>
        <end position="442"/>
    </location>
</feature>
<evidence type="ECO:0000313" key="10">
    <source>
        <dbReference type="Proteomes" id="UP000002281"/>
    </source>
</evidence>
<dbReference type="Bgee" id="ENSECAG00000013826">
    <property type="expression patterns" value="Expressed in retina and 5 other cell types or tissues"/>
</dbReference>
<reference evidence="9" key="3">
    <citation type="submission" date="2025-09" db="UniProtKB">
        <authorList>
            <consortium name="Ensembl"/>
        </authorList>
    </citation>
    <scope>IDENTIFICATION</scope>
    <source>
        <strain evidence="9">Thoroughbred</strain>
    </source>
</reference>
<dbReference type="GO" id="GO:0015293">
    <property type="term" value="F:symporter activity"/>
    <property type="evidence" value="ECO:0007669"/>
    <property type="project" value="UniProtKB-KW"/>
</dbReference>
<accession>A0A3Q2H1M6</accession>
<dbReference type="VGNC" id="VGNC:23053">
    <property type="gene designation" value="SLC17A8"/>
</dbReference>
<evidence type="ECO:0000256" key="6">
    <source>
        <dbReference type="ARBA" id="ARBA00023136"/>
    </source>
</evidence>
<dbReference type="InterPro" id="IPR036259">
    <property type="entry name" value="MFS_trans_sf"/>
</dbReference>
<evidence type="ECO:0000313" key="11">
    <source>
        <dbReference type="VGNC" id="VGNC:23053"/>
    </source>
</evidence>
<feature type="domain" description="Major facilitator superfamily (MFS) profile" evidence="8">
    <location>
        <begin position="84"/>
        <end position="544"/>
    </location>
</feature>
<dbReference type="FunFam" id="1.20.1250.20:FF:000003">
    <property type="entry name" value="Solute carrier family 17 member 3"/>
    <property type="match status" value="1"/>
</dbReference>
<dbReference type="InterPro" id="IPR050382">
    <property type="entry name" value="MFS_Na/Anion_cotransporter"/>
</dbReference>
<feature type="transmembrane region" description="Helical" evidence="7">
    <location>
        <begin position="319"/>
        <end position="342"/>
    </location>
</feature>
<dbReference type="Proteomes" id="UP000002281">
    <property type="component" value="Chromosome 28"/>
</dbReference>
<dbReference type="GeneTree" id="ENSGT00940000158187"/>